<comment type="caution">
    <text evidence="2">The sequence shown here is derived from an EMBL/GenBank/DDBJ whole genome shotgun (WGS) entry which is preliminary data.</text>
</comment>
<sequence>MKKKLLIMLLLAALTLSATACGSSKEEEDPGAQKQAVTDLDNDMLESYLNQYNMDAENPIQSDDLTQEDGSASCKVTDLTVTFTTKDDDLQVAVQAKDLEDENLDVVVRDLIIAMDPELTYEEVKDMFSSFREDGRTSYDMGEVKCKLKKNSDGYRFIIEND</sequence>
<evidence type="ECO:0000256" key="1">
    <source>
        <dbReference type="SAM" id="SignalP"/>
    </source>
</evidence>
<reference evidence="2 3" key="1">
    <citation type="submission" date="2019-08" db="EMBL/GenBank/DDBJ databases">
        <title>In-depth cultivation of the pig gut microbiome towards novel bacterial diversity and tailored functional studies.</title>
        <authorList>
            <person name="Wylensek D."/>
            <person name="Hitch T.C.A."/>
            <person name="Clavel T."/>
        </authorList>
    </citation>
    <scope>NUCLEOTIDE SEQUENCE [LARGE SCALE GENOMIC DNA]</scope>
    <source>
        <strain evidence="2 3">WCA-MUC-591-APC-4B</strain>
    </source>
</reference>
<dbReference type="PROSITE" id="PS51257">
    <property type="entry name" value="PROKAR_LIPOPROTEIN"/>
    <property type="match status" value="1"/>
</dbReference>
<accession>A0A6N7X7E1</accession>
<evidence type="ECO:0008006" key="4">
    <source>
        <dbReference type="Google" id="ProtNLM"/>
    </source>
</evidence>
<evidence type="ECO:0000313" key="3">
    <source>
        <dbReference type="Proteomes" id="UP000469424"/>
    </source>
</evidence>
<protein>
    <recommendedName>
        <fullName evidence="4">Lipoprotein</fullName>
    </recommendedName>
</protein>
<feature type="chain" id="PRO_5039378875" description="Lipoprotein" evidence="1">
    <location>
        <begin position="21"/>
        <end position="162"/>
    </location>
</feature>
<dbReference type="EMBL" id="VUNA01000024">
    <property type="protein sequence ID" value="MST71422.1"/>
    <property type="molecule type" value="Genomic_DNA"/>
</dbReference>
<organism evidence="2 3">
    <name type="scientific">Mogibacterium kristiansenii</name>
    <dbReference type="NCBI Taxonomy" id="2606708"/>
    <lineage>
        <taxon>Bacteria</taxon>
        <taxon>Bacillati</taxon>
        <taxon>Bacillota</taxon>
        <taxon>Clostridia</taxon>
        <taxon>Peptostreptococcales</taxon>
        <taxon>Anaerovoracaceae</taxon>
        <taxon>Mogibacterium</taxon>
    </lineage>
</organism>
<feature type="signal peptide" evidence="1">
    <location>
        <begin position="1"/>
        <end position="20"/>
    </location>
</feature>
<keyword evidence="3" id="KW-1185">Reference proteome</keyword>
<name>A0A6N7X7E1_9FIRM</name>
<dbReference type="Proteomes" id="UP000469424">
    <property type="component" value="Unassembled WGS sequence"/>
</dbReference>
<proteinExistence type="predicted"/>
<evidence type="ECO:0000313" key="2">
    <source>
        <dbReference type="EMBL" id="MST71422.1"/>
    </source>
</evidence>
<dbReference type="RefSeq" id="WP_154554985.1">
    <property type="nucleotide sequence ID" value="NZ_VUNA01000024.1"/>
</dbReference>
<dbReference type="AlphaFoldDB" id="A0A6N7X7E1"/>
<keyword evidence="1" id="KW-0732">Signal</keyword>
<gene>
    <name evidence="2" type="ORF">FYJ65_08910</name>
</gene>